<dbReference type="eggNOG" id="ENOG502RXHW">
    <property type="taxonomic scope" value="Eukaryota"/>
</dbReference>
<name>C1MX72_MICPC</name>
<feature type="compositionally biased region" description="Low complexity" evidence="1">
    <location>
        <begin position="27"/>
        <end position="49"/>
    </location>
</feature>
<accession>C1MX72</accession>
<dbReference type="AlphaFoldDB" id="C1MX72"/>
<dbReference type="InterPro" id="IPR039633">
    <property type="entry name" value="PAP"/>
</dbReference>
<feature type="region of interest" description="Disordered" evidence="1">
    <location>
        <begin position="27"/>
        <end position="51"/>
    </location>
</feature>
<gene>
    <name evidence="2" type="ORF">MICPUCDRAFT_60052</name>
</gene>
<organism evidence="3">
    <name type="scientific">Micromonas pusilla (strain CCMP1545)</name>
    <name type="common">Picoplanktonic green alga</name>
    <dbReference type="NCBI Taxonomy" id="564608"/>
    <lineage>
        <taxon>Eukaryota</taxon>
        <taxon>Viridiplantae</taxon>
        <taxon>Chlorophyta</taxon>
        <taxon>Mamiellophyceae</taxon>
        <taxon>Mamiellales</taxon>
        <taxon>Mamiellaceae</taxon>
        <taxon>Micromonas</taxon>
    </lineage>
</organism>
<dbReference type="GeneID" id="9686080"/>
<protein>
    <submittedName>
        <fullName evidence="2">Predicted protein</fullName>
    </submittedName>
</protein>
<dbReference type="PANTHER" id="PTHR31906">
    <property type="entry name" value="PLASTID-LIPID-ASSOCIATED PROTEIN 4, CHLOROPLASTIC-RELATED"/>
    <property type="match status" value="1"/>
</dbReference>
<evidence type="ECO:0000313" key="3">
    <source>
        <dbReference type="Proteomes" id="UP000001876"/>
    </source>
</evidence>
<dbReference type="OrthoDB" id="203682at2759"/>
<evidence type="ECO:0000256" key="1">
    <source>
        <dbReference type="SAM" id="MobiDB-lite"/>
    </source>
</evidence>
<dbReference type="KEGG" id="mpp:MICPUCDRAFT_60052"/>
<evidence type="ECO:0000313" key="2">
    <source>
        <dbReference type="EMBL" id="EEH55412.1"/>
    </source>
</evidence>
<dbReference type="OMA" id="TIPILGW"/>
<sequence>MMLSLSASSSTASATCAARRRTARSASSSLRCRASASSPPATTTTTTTPTREEIKMRLLRLSALTDRGQLLFQQAAYAPLDEYNRDHRDEILEAVDALVKTRTPNAFISADRPGCPVEDVNLLNGEWECVLATKQLFRSSPFFMAIQDAFGDNMFGDKKSSEVFFRLHELQVKSWGASTVGRVAQKIDVAGGAGGTMESYFDTILFALTVIPILGWFKLLPTFGGRIISFAEKVNVDASTGEVSLELVKTRVEECRGIPRPWPVLLPNLLLDRDYPVGAVWRLLPWNKGRAPTASTFVRYVDEDFRIMADRDGEVFVYCRVK</sequence>
<reference evidence="2 3" key="1">
    <citation type="journal article" date="2009" name="Science">
        <title>Green evolution and dynamic adaptations revealed by genomes of the marine picoeukaryotes Micromonas.</title>
        <authorList>
            <person name="Worden A.Z."/>
            <person name="Lee J.H."/>
            <person name="Mock T."/>
            <person name="Rouze P."/>
            <person name="Simmons M.P."/>
            <person name="Aerts A.L."/>
            <person name="Allen A.E."/>
            <person name="Cuvelier M.L."/>
            <person name="Derelle E."/>
            <person name="Everett M.V."/>
            <person name="Foulon E."/>
            <person name="Grimwood J."/>
            <person name="Gundlach H."/>
            <person name="Henrissat B."/>
            <person name="Napoli C."/>
            <person name="McDonald S.M."/>
            <person name="Parker M.S."/>
            <person name="Rombauts S."/>
            <person name="Salamov A."/>
            <person name="Von Dassow P."/>
            <person name="Badger J.H."/>
            <person name="Coutinho P.M."/>
            <person name="Demir E."/>
            <person name="Dubchak I."/>
            <person name="Gentemann C."/>
            <person name="Eikrem W."/>
            <person name="Gready J.E."/>
            <person name="John U."/>
            <person name="Lanier W."/>
            <person name="Lindquist E.A."/>
            <person name="Lucas S."/>
            <person name="Mayer K.F."/>
            <person name="Moreau H."/>
            <person name="Not F."/>
            <person name="Otillar R."/>
            <person name="Panaud O."/>
            <person name="Pangilinan J."/>
            <person name="Paulsen I."/>
            <person name="Piegu B."/>
            <person name="Poliakov A."/>
            <person name="Robbens S."/>
            <person name="Schmutz J."/>
            <person name="Toulza E."/>
            <person name="Wyss T."/>
            <person name="Zelensky A."/>
            <person name="Zhou K."/>
            <person name="Armbrust E.V."/>
            <person name="Bhattacharya D."/>
            <person name="Goodenough U.W."/>
            <person name="Van de Peer Y."/>
            <person name="Grigoriev I.V."/>
        </authorList>
    </citation>
    <scope>NUCLEOTIDE SEQUENCE [LARGE SCALE GENOMIC DNA]</scope>
    <source>
        <strain evidence="2 3">CCMP1545</strain>
    </source>
</reference>
<dbReference type="Proteomes" id="UP000001876">
    <property type="component" value="Unassembled WGS sequence"/>
</dbReference>
<dbReference type="RefSeq" id="XP_003060643.1">
    <property type="nucleotide sequence ID" value="XM_003060597.1"/>
</dbReference>
<proteinExistence type="predicted"/>
<keyword evidence="3" id="KW-1185">Reference proteome</keyword>
<dbReference type="EMBL" id="GG663742">
    <property type="protein sequence ID" value="EEH55412.1"/>
    <property type="molecule type" value="Genomic_DNA"/>
</dbReference>